<dbReference type="Gene3D" id="2.40.50.100">
    <property type="match status" value="1"/>
</dbReference>
<protein>
    <submittedName>
        <fullName evidence="8">ATP-binding cassette domain-containing protein</fullName>
    </submittedName>
</protein>
<evidence type="ECO:0000256" key="3">
    <source>
        <dbReference type="ARBA" id="ARBA00022741"/>
    </source>
</evidence>
<dbReference type="RefSeq" id="WP_129192301.1">
    <property type="nucleotide sequence ID" value="NZ_CP035491.1"/>
</dbReference>
<evidence type="ECO:0000256" key="5">
    <source>
        <dbReference type="PROSITE-ProRule" id="PRU01213"/>
    </source>
</evidence>
<dbReference type="PROSITE" id="PS50893">
    <property type="entry name" value="ABC_TRANSPORTER_2"/>
    <property type="match status" value="1"/>
</dbReference>
<dbReference type="GO" id="GO:0015689">
    <property type="term" value="P:molybdate ion transport"/>
    <property type="evidence" value="ECO:0007669"/>
    <property type="project" value="InterPro"/>
</dbReference>
<dbReference type="PANTHER" id="PTHR42781">
    <property type="entry name" value="SPERMIDINE/PUTRESCINE IMPORT ATP-BINDING PROTEIN POTA"/>
    <property type="match status" value="1"/>
</dbReference>
<dbReference type="InterPro" id="IPR003439">
    <property type="entry name" value="ABC_transporter-like_ATP-bd"/>
</dbReference>
<evidence type="ECO:0000313" key="9">
    <source>
        <dbReference type="Proteomes" id="UP000291259"/>
    </source>
</evidence>
<dbReference type="EMBL" id="CP035491">
    <property type="protein sequence ID" value="QAY74758.1"/>
    <property type="molecule type" value="Genomic_DNA"/>
</dbReference>
<dbReference type="PROSITE" id="PS00211">
    <property type="entry name" value="ABC_TRANSPORTER_1"/>
    <property type="match status" value="1"/>
</dbReference>
<dbReference type="Pfam" id="PF03459">
    <property type="entry name" value="TOBE"/>
    <property type="match status" value="1"/>
</dbReference>
<reference evidence="8 9" key="1">
    <citation type="submission" date="2019-01" db="EMBL/GenBank/DDBJ databases">
        <title>Genome sequencing of strain FW100M-8.</title>
        <authorList>
            <person name="Heo J."/>
            <person name="Kim S.-J."/>
            <person name="Kim J.-S."/>
            <person name="Hong S.-B."/>
            <person name="Kwon S.-W."/>
        </authorList>
    </citation>
    <scope>NUCLEOTIDE SEQUENCE [LARGE SCALE GENOMIC DNA]</scope>
    <source>
        <strain evidence="8 9">FW100M-8</strain>
    </source>
</reference>
<dbReference type="SMART" id="SM00382">
    <property type="entry name" value="AAA"/>
    <property type="match status" value="1"/>
</dbReference>
<dbReference type="KEGG" id="agf:ET445_16875"/>
<dbReference type="InterPro" id="IPR017871">
    <property type="entry name" value="ABC_transporter-like_CS"/>
</dbReference>
<dbReference type="Gene3D" id="3.40.50.300">
    <property type="entry name" value="P-loop containing nucleotide triphosphate hydrolases"/>
    <property type="match status" value="1"/>
</dbReference>
<dbReference type="OrthoDB" id="9112331at2"/>
<dbReference type="SUPFAM" id="SSF50331">
    <property type="entry name" value="MOP-like"/>
    <property type="match status" value="1"/>
</dbReference>
<dbReference type="SUPFAM" id="SSF52540">
    <property type="entry name" value="P-loop containing nucleoside triphosphate hydrolases"/>
    <property type="match status" value="1"/>
</dbReference>
<gene>
    <name evidence="8" type="ORF">ET445_16875</name>
</gene>
<keyword evidence="3" id="KW-0547">Nucleotide-binding</keyword>
<keyword evidence="1" id="KW-0813">Transport</keyword>
<dbReference type="GO" id="GO:0016887">
    <property type="term" value="F:ATP hydrolysis activity"/>
    <property type="evidence" value="ECO:0007669"/>
    <property type="project" value="InterPro"/>
</dbReference>
<name>A0A4P6FVW1_9MICO</name>
<sequence length="393" mass="40614">MSASQSTDVPVSQPTARGALAARMRITRGAFSLDVALDVRPGETLALLGPNGAGKSTVLGVLAGLLHPDEGRLELDGRVLVEASADSSRAEIETRPERRGIGLLGQEPRLFPHLTVAQNVAFGPRSAGMPRGDAHELALDWLRRVDLDGFGPRRPAQLSGGQRQRAAIARALAAGPSLLLLDEPFASLDVESVPAIRALLRERLSDTGTSAIVVSHDVLDAVVLADRTAVLDAGRVVDDGPTRDVLASPRSPFTAALAGVNLVAGVADHGAVVARRSIGADVRFTGAVGEDGAPDASEPLADGQPAAAVFRPSSVVVATTRPEGTSLRNVWSDRLVALEPAPSGVRLRFSDPPVAADVTAAAVAELGLAPGQELWLAVKAAEVRVHPLGGGAR</sequence>
<organism evidence="8 9">
    <name type="scientific">Agromyces protaetiae</name>
    <dbReference type="NCBI Taxonomy" id="2509455"/>
    <lineage>
        <taxon>Bacteria</taxon>
        <taxon>Bacillati</taxon>
        <taxon>Actinomycetota</taxon>
        <taxon>Actinomycetes</taxon>
        <taxon>Micrococcales</taxon>
        <taxon>Microbacteriaceae</taxon>
        <taxon>Agromyces</taxon>
    </lineage>
</organism>
<evidence type="ECO:0000313" key="8">
    <source>
        <dbReference type="EMBL" id="QAY74758.1"/>
    </source>
</evidence>
<dbReference type="InterPro" id="IPR050093">
    <property type="entry name" value="ABC_SmlMolc_Importer"/>
</dbReference>
<dbReference type="InterPro" id="IPR005116">
    <property type="entry name" value="Transp-assoc_OB_typ1"/>
</dbReference>
<dbReference type="Pfam" id="PF00005">
    <property type="entry name" value="ABC_tran"/>
    <property type="match status" value="1"/>
</dbReference>
<feature type="domain" description="Mop" evidence="7">
    <location>
        <begin position="324"/>
        <end position="387"/>
    </location>
</feature>
<evidence type="ECO:0000256" key="2">
    <source>
        <dbReference type="ARBA" id="ARBA00022505"/>
    </source>
</evidence>
<dbReference type="Proteomes" id="UP000291259">
    <property type="component" value="Chromosome"/>
</dbReference>
<dbReference type="InterPro" id="IPR027417">
    <property type="entry name" value="P-loop_NTPase"/>
</dbReference>
<proteinExistence type="predicted"/>
<dbReference type="InterPro" id="IPR008995">
    <property type="entry name" value="Mo/tungstate-bd_C_term_dom"/>
</dbReference>
<evidence type="ECO:0000259" key="7">
    <source>
        <dbReference type="PROSITE" id="PS51866"/>
    </source>
</evidence>
<keyword evidence="2 5" id="KW-0500">Molybdenum</keyword>
<dbReference type="PANTHER" id="PTHR42781:SF4">
    <property type="entry name" value="SPERMIDINE_PUTRESCINE IMPORT ATP-BINDING PROTEIN POTA"/>
    <property type="match status" value="1"/>
</dbReference>
<dbReference type="InterPro" id="IPR004606">
    <property type="entry name" value="Mop_domain"/>
</dbReference>
<evidence type="ECO:0000259" key="6">
    <source>
        <dbReference type="PROSITE" id="PS50893"/>
    </source>
</evidence>
<keyword evidence="9" id="KW-1185">Reference proteome</keyword>
<dbReference type="PROSITE" id="PS51866">
    <property type="entry name" value="MOP"/>
    <property type="match status" value="1"/>
</dbReference>
<keyword evidence="4 8" id="KW-0067">ATP-binding</keyword>
<dbReference type="AlphaFoldDB" id="A0A4P6FVW1"/>
<accession>A0A4P6FVW1</accession>
<evidence type="ECO:0000256" key="4">
    <source>
        <dbReference type="ARBA" id="ARBA00022840"/>
    </source>
</evidence>
<evidence type="ECO:0000256" key="1">
    <source>
        <dbReference type="ARBA" id="ARBA00022448"/>
    </source>
</evidence>
<dbReference type="InterPro" id="IPR003593">
    <property type="entry name" value="AAA+_ATPase"/>
</dbReference>
<dbReference type="GO" id="GO:0005524">
    <property type="term" value="F:ATP binding"/>
    <property type="evidence" value="ECO:0007669"/>
    <property type="project" value="UniProtKB-KW"/>
</dbReference>
<feature type="domain" description="ABC transporter" evidence="6">
    <location>
        <begin position="4"/>
        <end position="258"/>
    </location>
</feature>